<evidence type="ECO:0000256" key="6">
    <source>
        <dbReference type="ARBA" id="ARBA00023196"/>
    </source>
</evidence>
<keyword evidence="3 8" id="KW-0813">Transport</keyword>
<proteinExistence type="inferred from homology"/>
<evidence type="ECO:0000256" key="4">
    <source>
        <dbReference type="ARBA" id="ARBA00023065"/>
    </source>
</evidence>
<evidence type="ECO:0000313" key="13">
    <source>
        <dbReference type="Proteomes" id="UP001524435"/>
    </source>
</evidence>
<keyword evidence="6 8" id="KW-0139">CF(1)</keyword>
<dbReference type="Pfam" id="PF00401">
    <property type="entry name" value="ATP-synt_DE"/>
    <property type="match status" value="1"/>
</dbReference>
<keyword evidence="7 8" id="KW-0066">ATP synthesis</keyword>
<dbReference type="NCBIfam" id="TIGR01216">
    <property type="entry name" value="ATP_synt_epsi"/>
    <property type="match status" value="1"/>
</dbReference>
<keyword evidence="13" id="KW-1185">Reference proteome</keyword>
<dbReference type="RefSeq" id="WP_102268207.1">
    <property type="nucleotide sequence ID" value="NZ_CALVCM010000002.1"/>
</dbReference>
<keyword evidence="8" id="KW-0375">Hydrogen ion transport</keyword>
<comment type="function">
    <text evidence="8">Produces ATP from ADP in the presence of a proton gradient across the membrane.</text>
</comment>
<evidence type="ECO:0000256" key="7">
    <source>
        <dbReference type="ARBA" id="ARBA00023310"/>
    </source>
</evidence>
<evidence type="ECO:0000256" key="2">
    <source>
        <dbReference type="ARBA" id="ARBA00005712"/>
    </source>
</evidence>
<feature type="domain" description="ATP synthase epsilon subunit C-terminal" evidence="10">
    <location>
        <begin position="84"/>
        <end position="128"/>
    </location>
</feature>
<comment type="subunit">
    <text evidence="8 9">F-type ATPases have 2 components, CF(1) - the catalytic core - and CF(0) - the membrane proton channel. CF(1) has five subunits: alpha(3), beta(3), gamma(1), delta(1), epsilon(1). CF(0) has three main subunits: a, b and c.</text>
</comment>
<keyword evidence="4 8" id="KW-0406">Ion transport</keyword>
<dbReference type="Gene3D" id="2.60.15.10">
    <property type="entry name" value="F0F1 ATP synthase delta/epsilon subunit, N-terminal"/>
    <property type="match status" value="1"/>
</dbReference>
<sequence length="130" mass="14424">MLAVKIITPTGLYLEGECEAIHATTVEGEMTLLPSHMPVVAMLATSKLSLKRDGDYKHYAVAGGMLHLHRDQVNILTDAIEGEKEIDLKRAEAAKERALKRLEKKDSATNIRRAEVALEKAINRIRVANH</sequence>
<dbReference type="SUPFAM" id="SSF51344">
    <property type="entry name" value="Epsilon subunit of F1F0-ATP synthase N-terminal domain"/>
    <property type="match status" value="1"/>
</dbReference>
<dbReference type="SUPFAM" id="SSF46604">
    <property type="entry name" value="Epsilon subunit of F1F0-ATP synthase C-terminal domain"/>
    <property type="match status" value="1"/>
</dbReference>
<comment type="subcellular location">
    <subcellularLocation>
        <location evidence="1 8">Cell membrane</location>
        <topology evidence="1 8">Peripheral membrane protein</topology>
    </subcellularLocation>
</comment>
<dbReference type="Pfam" id="PF02823">
    <property type="entry name" value="ATP-synt_DE_N"/>
    <property type="match status" value="1"/>
</dbReference>
<gene>
    <name evidence="8 12" type="primary">atpC</name>
    <name evidence="12" type="ORF">NE663_04960</name>
</gene>
<evidence type="ECO:0000256" key="1">
    <source>
        <dbReference type="ARBA" id="ARBA00004202"/>
    </source>
</evidence>
<dbReference type="InterPro" id="IPR001469">
    <property type="entry name" value="ATP_synth_F1_dsu/esu"/>
</dbReference>
<evidence type="ECO:0000259" key="11">
    <source>
        <dbReference type="Pfam" id="PF02823"/>
    </source>
</evidence>
<dbReference type="PANTHER" id="PTHR13822">
    <property type="entry name" value="ATP SYNTHASE DELTA/EPSILON CHAIN"/>
    <property type="match status" value="1"/>
</dbReference>
<evidence type="ECO:0000256" key="5">
    <source>
        <dbReference type="ARBA" id="ARBA00023136"/>
    </source>
</evidence>
<dbReference type="HAMAP" id="MF_00530">
    <property type="entry name" value="ATP_synth_epsil_bac"/>
    <property type="match status" value="1"/>
</dbReference>
<comment type="similarity">
    <text evidence="2 8 9">Belongs to the ATPase epsilon chain family.</text>
</comment>
<dbReference type="Gene3D" id="1.20.5.440">
    <property type="entry name" value="ATP synthase delta/epsilon subunit, C-terminal domain"/>
    <property type="match status" value="1"/>
</dbReference>
<evidence type="ECO:0000256" key="9">
    <source>
        <dbReference type="RuleBase" id="RU003656"/>
    </source>
</evidence>
<dbReference type="PANTHER" id="PTHR13822:SF10">
    <property type="entry name" value="ATP SYNTHASE EPSILON CHAIN, CHLOROPLASTIC"/>
    <property type="match status" value="1"/>
</dbReference>
<dbReference type="CDD" id="cd12152">
    <property type="entry name" value="F1-ATPase_delta"/>
    <property type="match status" value="1"/>
</dbReference>
<keyword evidence="5 8" id="KW-0472">Membrane</keyword>
<protein>
    <recommendedName>
        <fullName evidence="8">ATP synthase epsilon chain</fullName>
    </recommendedName>
    <alternativeName>
        <fullName evidence="8">ATP synthase F1 sector epsilon subunit</fullName>
    </alternativeName>
    <alternativeName>
        <fullName evidence="8">F-ATPase epsilon subunit</fullName>
    </alternativeName>
</protein>
<reference evidence="12 13" key="1">
    <citation type="submission" date="2022-06" db="EMBL/GenBank/DDBJ databases">
        <title>Isolation of gut microbiota from human fecal samples.</title>
        <authorList>
            <person name="Pamer E.G."/>
            <person name="Barat B."/>
            <person name="Waligurski E."/>
            <person name="Medina S."/>
            <person name="Paddock L."/>
            <person name="Mostad J."/>
        </authorList>
    </citation>
    <scope>NUCLEOTIDE SEQUENCE [LARGE SCALE GENOMIC DNA]</scope>
    <source>
        <strain evidence="12 13">DFI.6.1</strain>
    </source>
</reference>
<name>A0ABT1SK54_9FIRM</name>
<comment type="caution">
    <text evidence="12">The sequence shown here is derived from an EMBL/GenBank/DDBJ whole genome shotgun (WGS) entry which is preliminary data.</text>
</comment>
<accession>A0ABT1SK54</accession>
<evidence type="ECO:0000256" key="3">
    <source>
        <dbReference type="ARBA" id="ARBA00022448"/>
    </source>
</evidence>
<dbReference type="EMBL" id="JANGCH010000005">
    <property type="protein sequence ID" value="MCQ5121609.1"/>
    <property type="molecule type" value="Genomic_DNA"/>
</dbReference>
<dbReference type="InterPro" id="IPR020547">
    <property type="entry name" value="ATP_synth_F1_esu_C"/>
</dbReference>
<feature type="domain" description="ATP synthase F1 complex delta/epsilon subunit N-terminal" evidence="11">
    <location>
        <begin position="3"/>
        <end position="79"/>
    </location>
</feature>
<dbReference type="InterPro" id="IPR020546">
    <property type="entry name" value="ATP_synth_F1_dsu/esu_N"/>
</dbReference>
<organism evidence="12 13">
    <name type="scientific">Massilicoli timonensis</name>
    <dbReference type="NCBI Taxonomy" id="2015901"/>
    <lineage>
        <taxon>Bacteria</taxon>
        <taxon>Bacillati</taxon>
        <taxon>Bacillota</taxon>
        <taxon>Erysipelotrichia</taxon>
        <taxon>Erysipelotrichales</taxon>
        <taxon>Erysipelotrichaceae</taxon>
        <taxon>Massilicoli</taxon>
    </lineage>
</organism>
<dbReference type="InterPro" id="IPR036771">
    <property type="entry name" value="ATPsynth_dsu/esu_N"/>
</dbReference>
<evidence type="ECO:0000256" key="8">
    <source>
        <dbReference type="HAMAP-Rule" id="MF_00530"/>
    </source>
</evidence>
<dbReference type="InterPro" id="IPR036794">
    <property type="entry name" value="ATP_F1_dsu/esu_C_sf"/>
</dbReference>
<evidence type="ECO:0000313" key="12">
    <source>
        <dbReference type="EMBL" id="MCQ5121609.1"/>
    </source>
</evidence>
<evidence type="ECO:0000259" key="10">
    <source>
        <dbReference type="Pfam" id="PF00401"/>
    </source>
</evidence>
<dbReference type="Proteomes" id="UP001524435">
    <property type="component" value="Unassembled WGS sequence"/>
</dbReference>
<keyword evidence="8" id="KW-1003">Cell membrane</keyword>